<feature type="region of interest" description="Disordered" evidence="1">
    <location>
        <begin position="20"/>
        <end position="53"/>
    </location>
</feature>
<proteinExistence type="predicted"/>
<dbReference type="SUPFAM" id="SSF53335">
    <property type="entry name" value="S-adenosyl-L-methionine-dependent methyltransferases"/>
    <property type="match status" value="1"/>
</dbReference>
<evidence type="ECO:0000256" key="1">
    <source>
        <dbReference type="SAM" id="MobiDB-lite"/>
    </source>
</evidence>
<dbReference type="InterPro" id="IPR006764">
    <property type="entry name" value="SAM_dep_MeTrfase_SAV2177_type"/>
</dbReference>
<evidence type="ECO:0000313" key="3">
    <source>
        <dbReference type="Proteomes" id="UP000269198"/>
    </source>
</evidence>
<evidence type="ECO:0000313" key="2">
    <source>
        <dbReference type="EMBL" id="RNL86794.1"/>
    </source>
</evidence>
<gene>
    <name evidence="2" type="ORF">EFW17_02610</name>
</gene>
<reference evidence="2 3" key="1">
    <citation type="submission" date="2018-11" db="EMBL/GenBank/DDBJ databases">
        <title>The genome draft of YIM 96095.</title>
        <authorList>
            <person name="Tang S.-K."/>
            <person name="Chunyu W.-X."/>
            <person name="Feng Y.-Z."/>
        </authorList>
    </citation>
    <scope>NUCLEOTIDE SEQUENCE [LARGE SCALE GENOMIC DNA]</scope>
    <source>
        <strain evidence="2 3">YIM 96095</strain>
    </source>
</reference>
<feature type="region of interest" description="Disordered" evidence="1">
    <location>
        <begin position="282"/>
        <end position="305"/>
    </location>
</feature>
<evidence type="ECO:0008006" key="4">
    <source>
        <dbReference type="Google" id="ProtNLM"/>
    </source>
</evidence>
<name>A0A3N0EG61_9ACTN</name>
<dbReference type="Gene3D" id="3.40.50.150">
    <property type="entry name" value="Vaccinia Virus protein VP39"/>
    <property type="match status" value="1"/>
</dbReference>
<dbReference type="PIRSF" id="PIRSF017393">
    <property type="entry name" value="MTase_SAV2177"/>
    <property type="match status" value="1"/>
</dbReference>
<organism evidence="2 3">
    <name type="scientific">Halostreptopolyspora alba</name>
    <dbReference type="NCBI Taxonomy" id="2487137"/>
    <lineage>
        <taxon>Bacteria</taxon>
        <taxon>Bacillati</taxon>
        <taxon>Actinomycetota</taxon>
        <taxon>Actinomycetes</taxon>
        <taxon>Streptosporangiales</taxon>
        <taxon>Nocardiopsidaceae</taxon>
        <taxon>Halostreptopolyspora</taxon>
    </lineage>
</organism>
<dbReference type="EMBL" id="RJMB01000002">
    <property type="protein sequence ID" value="RNL86794.1"/>
    <property type="molecule type" value="Genomic_DNA"/>
</dbReference>
<dbReference type="OrthoDB" id="3216820at2"/>
<dbReference type="InterPro" id="IPR029063">
    <property type="entry name" value="SAM-dependent_MTases_sf"/>
</dbReference>
<dbReference type="Proteomes" id="UP000269198">
    <property type="component" value="Unassembled WGS sequence"/>
</dbReference>
<dbReference type="Pfam" id="PF04672">
    <property type="entry name" value="Methyltransf_19"/>
    <property type="match status" value="1"/>
</dbReference>
<sequence>MLGERCHGSWYPVSRAESRLSPGSARLRGVPRSVEEPRVTEDSDSTPPRVATDRPTAARVYGYCLGGKDNYEVDREGAREGFRRFPEGLDIARQNRLYLYRAVRYLAAEAGITQFLDLGSGLPTDNNVHQVAQRFQSGARVVYVDIDPVVLAHGEALLVEDANTTVITADMTRPEQILDHPETHRLIDFDQPVAVLMFSVPHGIPDDEEARRAVHGPLERVPSGSYLAISHVVSEDRDMAERSNAAAKDFGMPWKTRTPDVLDAWLRDLEPVEPGLCDIADWRPDPDQPPLPPVPDDLKPFEGSSRLGKDFFEYGGVLRKP</sequence>
<comment type="caution">
    <text evidence="2">The sequence shown here is derived from an EMBL/GenBank/DDBJ whole genome shotgun (WGS) entry which is preliminary data.</text>
</comment>
<keyword evidence="3" id="KW-1185">Reference proteome</keyword>
<protein>
    <recommendedName>
        <fullName evidence="4">SAM-dependent methyltransferase</fullName>
    </recommendedName>
</protein>
<dbReference type="AlphaFoldDB" id="A0A3N0EG61"/>
<accession>A0A3N0EG61</accession>